<keyword evidence="5" id="KW-0406">Ion transport</keyword>
<dbReference type="EMBL" id="FO203512">
    <property type="protein sequence ID" value="CCK75770.1"/>
    <property type="molecule type" value="Genomic_DNA"/>
</dbReference>
<dbReference type="InterPro" id="IPR036291">
    <property type="entry name" value="NAD(P)-bd_dom_sf"/>
</dbReference>
<dbReference type="InterPro" id="IPR050721">
    <property type="entry name" value="Trk_Ktr_HKT_K-transport"/>
</dbReference>
<proteinExistence type="predicted"/>
<dbReference type="Proteomes" id="UP000032749">
    <property type="component" value="Chromosome"/>
</dbReference>
<dbReference type="GO" id="GO:0006813">
    <property type="term" value="P:potassium ion transport"/>
    <property type="evidence" value="ECO:0007669"/>
    <property type="project" value="InterPro"/>
</dbReference>
<protein>
    <submittedName>
        <fullName evidence="5">Putative potassium channel related protein</fullName>
    </submittedName>
</protein>
<evidence type="ECO:0000256" key="2">
    <source>
        <dbReference type="SAM" id="Phobius"/>
    </source>
</evidence>
<evidence type="ECO:0000256" key="1">
    <source>
        <dbReference type="ARBA" id="ARBA00004651"/>
    </source>
</evidence>
<evidence type="ECO:0000259" key="3">
    <source>
        <dbReference type="Pfam" id="PF02254"/>
    </source>
</evidence>
<dbReference type="SUPFAM" id="SSF81324">
    <property type="entry name" value="Voltage-gated potassium channels"/>
    <property type="match status" value="1"/>
</dbReference>
<dbReference type="OrthoDB" id="9813518at2"/>
<reference evidence="5 6" key="1">
    <citation type="journal article" date="2013" name="Nat. Commun.">
        <title>Genome sequence and functional genomic analysis of the oil-degrading bacterium Oleispira antarctica.</title>
        <authorList>
            <person name="Kube M."/>
            <person name="Chernikova T.N."/>
            <person name="Al-Ramahi Y."/>
            <person name="Beloqui A."/>
            <person name="Lopez-Cortez N."/>
            <person name="Guazzaroni M.E."/>
            <person name="Heipieper H.J."/>
            <person name="Klages S."/>
            <person name="Kotsyurbenko O.R."/>
            <person name="Langer I."/>
            <person name="Nechitaylo T.Y."/>
            <person name="Lunsdorf H."/>
            <person name="Fernandez M."/>
            <person name="Juarez S."/>
            <person name="Ciordia S."/>
            <person name="Singer A."/>
            <person name="Kagan O."/>
            <person name="Egorova O."/>
            <person name="Petit P.A."/>
            <person name="Stogios P."/>
            <person name="Kim Y."/>
            <person name="Tchigvintsev A."/>
            <person name="Flick R."/>
            <person name="Denaro R."/>
            <person name="Genovese M."/>
            <person name="Albar J.P."/>
            <person name="Reva O.N."/>
            <person name="Martinez-Gomariz M."/>
            <person name="Tran H."/>
            <person name="Ferrer M."/>
            <person name="Savchenko A."/>
            <person name="Yakunin A.F."/>
            <person name="Yakimov M.M."/>
            <person name="Golyshina O.V."/>
            <person name="Reinhardt R."/>
            <person name="Golyshin P.N."/>
        </authorList>
    </citation>
    <scope>NUCLEOTIDE SEQUENCE [LARGE SCALE GENOMIC DNA]</scope>
</reference>
<organism evidence="5 6">
    <name type="scientific">Oleispira antarctica RB-8</name>
    <dbReference type="NCBI Taxonomy" id="698738"/>
    <lineage>
        <taxon>Bacteria</taxon>
        <taxon>Pseudomonadati</taxon>
        <taxon>Pseudomonadota</taxon>
        <taxon>Gammaproteobacteria</taxon>
        <taxon>Oceanospirillales</taxon>
        <taxon>Oceanospirillaceae</taxon>
        <taxon>Oleispira</taxon>
    </lineage>
</organism>
<dbReference type="InterPro" id="IPR003148">
    <property type="entry name" value="RCK_N"/>
</dbReference>
<dbReference type="GO" id="GO:0005886">
    <property type="term" value="C:plasma membrane"/>
    <property type="evidence" value="ECO:0007669"/>
    <property type="project" value="UniProtKB-SubCell"/>
</dbReference>
<keyword evidence="2" id="KW-0812">Transmembrane</keyword>
<name>R4YM49_OLEAN</name>
<comment type="subcellular location">
    <subcellularLocation>
        <location evidence="1">Cell membrane</location>
        <topology evidence="1">Multi-pass membrane protein</topology>
    </subcellularLocation>
</comment>
<dbReference type="GO" id="GO:0034220">
    <property type="term" value="P:monoatomic ion transmembrane transport"/>
    <property type="evidence" value="ECO:0007669"/>
    <property type="project" value="UniProtKB-KW"/>
</dbReference>
<sequence>MIFSMLSKTYRKALLKLYDHAWTTLLITIAFTYLVGFLGMLAFNEAVIIDNYSWWFVVTITTVGYGDFAPSSTGGRVIAGFIMASGIGAVAVIIGKLSELIISVANKKNKGLATMSTESHTLLMGYRQGSTEKVITELLENNPDEQIILCSEEQDTNPLSNSEIVFIRGELASEDVLIRSSAHKARNIIIHGRDDNQTFITAFAFRDINHSAHMVCYLNNEDHYNKIIKLPADDISLNQVILPVNVYLMAQELQDRESSTVIQQLISNLNGENLYRFDIDTSSNFSSDFEHVFFNMKLKYDAMALAIKEDKVVVNPSLTTPIRPGMAIFYTAPRRINDICLETLGAEHE</sequence>
<keyword evidence="2" id="KW-1133">Transmembrane helix</keyword>
<accession>R4YM49</accession>
<gene>
    <name evidence="5" type="ORF">OLEAN_C15940</name>
</gene>
<dbReference type="STRING" id="698738.OLEAN_C15940"/>
<feature type="domain" description="Potassium channel" evidence="4">
    <location>
        <begin position="48"/>
        <end position="101"/>
    </location>
</feature>
<feature type="domain" description="RCK N-terminal" evidence="3">
    <location>
        <begin position="132"/>
        <end position="235"/>
    </location>
</feature>
<keyword evidence="2" id="KW-0472">Membrane</keyword>
<feature type="transmembrane region" description="Helical" evidence="2">
    <location>
        <begin position="77"/>
        <end position="97"/>
    </location>
</feature>
<dbReference type="InterPro" id="IPR013099">
    <property type="entry name" value="K_chnl_dom"/>
</dbReference>
<dbReference type="HOGENOM" id="CLU_050982_3_0_6"/>
<dbReference type="KEGG" id="oai:OLEAN_C15940"/>
<keyword evidence="5" id="KW-0407">Ion channel</keyword>
<evidence type="ECO:0000313" key="6">
    <source>
        <dbReference type="Proteomes" id="UP000032749"/>
    </source>
</evidence>
<keyword evidence="5" id="KW-0813">Transport</keyword>
<dbReference type="SUPFAM" id="SSF51735">
    <property type="entry name" value="NAD(P)-binding Rossmann-fold domains"/>
    <property type="match status" value="1"/>
</dbReference>
<dbReference type="Gene3D" id="3.40.50.720">
    <property type="entry name" value="NAD(P)-binding Rossmann-like Domain"/>
    <property type="match status" value="1"/>
</dbReference>
<evidence type="ECO:0000313" key="5">
    <source>
        <dbReference type="EMBL" id="CCK75770.1"/>
    </source>
</evidence>
<dbReference type="AlphaFoldDB" id="R4YM49"/>
<feature type="transmembrane region" description="Helical" evidence="2">
    <location>
        <begin position="52"/>
        <end position="70"/>
    </location>
</feature>
<dbReference type="Pfam" id="PF07885">
    <property type="entry name" value="Ion_trans_2"/>
    <property type="match status" value="1"/>
</dbReference>
<keyword evidence="6" id="KW-1185">Reference proteome</keyword>
<dbReference type="PANTHER" id="PTHR43833:SF9">
    <property type="entry name" value="POTASSIUM CHANNEL PROTEIN YUGO-RELATED"/>
    <property type="match status" value="1"/>
</dbReference>
<dbReference type="PANTHER" id="PTHR43833">
    <property type="entry name" value="POTASSIUM CHANNEL PROTEIN 2-RELATED-RELATED"/>
    <property type="match status" value="1"/>
</dbReference>
<dbReference type="Gene3D" id="1.10.287.70">
    <property type="match status" value="1"/>
</dbReference>
<feature type="transmembrane region" description="Helical" evidence="2">
    <location>
        <begin position="21"/>
        <end position="40"/>
    </location>
</feature>
<evidence type="ECO:0000259" key="4">
    <source>
        <dbReference type="Pfam" id="PF07885"/>
    </source>
</evidence>
<dbReference type="Pfam" id="PF02254">
    <property type="entry name" value="TrkA_N"/>
    <property type="match status" value="1"/>
</dbReference>